<dbReference type="Gene3D" id="3.40.109.10">
    <property type="entry name" value="NADH Oxidase"/>
    <property type="match status" value="1"/>
</dbReference>
<evidence type="ECO:0000256" key="1">
    <source>
        <dbReference type="SAM" id="MobiDB-lite"/>
    </source>
</evidence>
<proteinExistence type="predicted"/>
<evidence type="ECO:0000313" key="3">
    <source>
        <dbReference type="Proteomes" id="UP001501676"/>
    </source>
</evidence>
<dbReference type="RefSeq" id="WP_345732173.1">
    <property type="nucleotide sequence ID" value="NZ_BAAAYN010000047.1"/>
</dbReference>
<dbReference type="Proteomes" id="UP001501676">
    <property type="component" value="Unassembled WGS sequence"/>
</dbReference>
<feature type="region of interest" description="Disordered" evidence="1">
    <location>
        <begin position="190"/>
        <end position="211"/>
    </location>
</feature>
<protein>
    <recommendedName>
        <fullName evidence="4">Nitroreductase</fullName>
    </recommendedName>
</protein>
<dbReference type="InterPro" id="IPR050627">
    <property type="entry name" value="Nitroreductase/BluB"/>
</dbReference>
<gene>
    <name evidence="2" type="ORF">GCM10020369_65920</name>
</gene>
<dbReference type="NCBIfam" id="NF047509">
    <property type="entry name" value="Rv3131_FMN_oxido"/>
    <property type="match status" value="1"/>
</dbReference>
<sequence length="323" mass="35274">MTGSGVTLLDAERFSDLVALGTRAPSLHNTQPWRFRRHRDAVEIFVDPDRTLPATDPSGWGLRIALGAAAYNVRLGYALLGWRAEAESFPEPDEEHLLVRVRPAVEQPATPAERELAAAIPRRHTNRRPYLDTAVPASTLTALARAAEDEAARLTVLDPRAAGEVIELVRAADEELERRVGYAAERHAWTRGPEGGADGIREDRLAGRPHPDERLRRRDFGGTAPRRYESDPCLAVLTSSGAGSYDELRAGQALQHVLLRATAAGLTSSLYSQPIEVDPVRARLSALCGSGIPQMVLRVGYGLAHGPTPRRPVHEVVLPERES</sequence>
<dbReference type="SUPFAM" id="SSF55469">
    <property type="entry name" value="FMN-dependent nitroreductase-like"/>
    <property type="match status" value="2"/>
</dbReference>
<dbReference type="PANTHER" id="PTHR23026">
    <property type="entry name" value="NADPH NITROREDUCTASE"/>
    <property type="match status" value="1"/>
</dbReference>
<accession>A0ABP6T739</accession>
<dbReference type="EMBL" id="BAAAYN010000047">
    <property type="protein sequence ID" value="GAA3394885.1"/>
    <property type="molecule type" value="Genomic_DNA"/>
</dbReference>
<name>A0ABP6T739_9ACTN</name>
<dbReference type="PANTHER" id="PTHR23026:SF123">
    <property type="entry name" value="NAD(P)H NITROREDUCTASE RV3131-RELATED"/>
    <property type="match status" value="1"/>
</dbReference>
<evidence type="ECO:0008006" key="4">
    <source>
        <dbReference type="Google" id="ProtNLM"/>
    </source>
</evidence>
<organism evidence="2 3">
    <name type="scientific">Cryptosporangium minutisporangium</name>
    <dbReference type="NCBI Taxonomy" id="113569"/>
    <lineage>
        <taxon>Bacteria</taxon>
        <taxon>Bacillati</taxon>
        <taxon>Actinomycetota</taxon>
        <taxon>Actinomycetes</taxon>
        <taxon>Cryptosporangiales</taxon>
        <taxon>Cryptosporangiaceae</taxon>
        <taxon>Cryptosporangium</taxon>
    </lineage>
</organism>
<dbReference type="InterPro" id="IPR000415">
    <property type="entry name" value="Nitroreductase-like"/>
</dbReference>
<reference evidence="3" key="1">
    <citation type="journal article" date="2019" name="Int. J. Syst. Evol. Microbiol.">
        <title>The Global Catalogue of Microorganisms (GCM) 10K type strain sequencing project: providing services to taxonomists for standard genome sequencing and annotation.</title>
        <authorList>
            <consortium name="The Broad Institute Genomics Platform"/>
            <consortium name="The Broad Institute Genome Sequencing Center for Infectious Disease"/>
            <person name="Wu L."/>
            <person name="Ma J."/>
        </authorList>
    </citation>
    <scope>NUCLEOTIDE SEQUENCE [LARGE SCALE GENOMIC DNA]</scope>
    <source>
        <strain evidence="3">JCM 9458</strain>
    </source>
</reference>
<comment type="caution">
    <text evidence="2">The sequence shown here is derived from an EMBL/GenBank/DDBJ whole genome shotgun (WGS) entry which is preliminary data.</text>
</comment>
<feature type="compositionally biased region" description="Basic and acidic residues" evidence="1">
    <location>
        <begin position="199"/>
        <end position="211"/>
    </location>
</feature>
<keyword evidence="3" id="KW-1185">Reference proteome</keyword>
<evidence type="ECO:0000313" key="2">
    <source>
        <dbReference type="EMBL" id="GAA3394885.1"/>
    </source>
</evidence>